<dbReference type="GO" id="GO:0016491">
    <property type="term" value="F:oxidoreductase activity"/>
    <property type="evidence" value="ECO:0007669"/>
    <property type="project" value="UniProtKB-KW"/>
</dbReference>
<gene>
    <name evidence="7" type="ORF">ACFO6S_15910</name>
</gene>
<evidence type="ECO:0000313" key="8">
    <source>
        <dbReference type="Proteomes" id="UP001595914"/>
    </source>
</evidence>
<dbReference type="SUPFAM" id="SSF51905">
    <property type="entry name" value="FAD/NAD(P)-binding domain"/>
    <property type="match status" value="1"/>
</dbReference>
<accession>A0ABV9FW07</accession>
<evidence type="ECO:0000259" key="6">
    <source>
        <dbReference type="Pfam" id="PF07992"/>
    </source>
</evidence>
<keyword evidence="8" id="KW-1185">Reference proteome</keyword>
<evidence type="ECO:0000313" key="7">
    <source>
        <dbReference type="EMBL" id="MFC4605183.1"/>
    </source>
</evidence>
<dbReference type="Pfam" id="PF07992">
    <property type="entry name" value="Pyr_redox_2"/>
    <property type="match status" value="1"/>
</dbReference>
<dbReference type="EMBL" id="JBHSFO010000009">
    <property type="protein sequence ID" value="MFC4605183.1"/>
    <property type="molecule type" value="Genomic_DNA"/>
</dbReference>
<proteinExistence type="inferred from homology"/>
<evidence type="ECO:0000256" key="2">
    <source>
        <dbReference type="ARBA" id="ARBA00005272"/>
    </source>
</evidence>
<evidence type="ECO:0000256" key="4">
    <source>
        <dbReference type="ARBA" id="ARBA00022827"/>
    </source>
</evidence>
<dbReference type="PANTHER" id="PTHR42913:SF3">
    <property type="entry name" value="64 KDA MITOCHONDRIAL NADH DEHYDROGENASE (EUROFUNG)"/>
    <property type="match status" value="1"/>
</dbReference>
<feature type="domain" description="FAD/NAD(P)-binding" evidence="6">
    <location>
        <begin position="23"/>
        <end position="298"/>
    </location>
</feature>
<evidence type="ECO:0000256" key="3">
    <source>
        <dbReference type="ARBA" id="ARBA00022630"/>
    </source>
</evidence>
<dbReference type="RefSeq" id="WP_378418566.1">
    <property type="nucleotide sequence ID" value="NZ_JBHSFO010000009.1"/>
</dbReference>
<evidence type="ECO:0000256" key="5">
    <source>
        <dbReference type="ARBA" id="ARBA00023002"/>
    </source>
</evidence>
<organism evidence="7 8">
    <name type="scientific">Rhodococcus kronopolitis</name>
    <dbReference type="NCBI Taxonomy" id="1460226"/>
    <lineage>
        <taxon>Bacteria</taxon>
        <taxon>Bacillati</taxon>
        <taxon>Actinomycetota</taxon>
        <taxon>Actinomycetes</taxon>
        <taxon>Mycobacteriales</taxon>
        <taxon>Nocardiaceae</taxon>
        <taxon>Rhodococcus</taxon>
    </lineage>
</organism>
<protein>
    <submittedName>
        <fullName evidence="7">NAD(P)/FAD-dependent oxidoreductase</fullName>
        <ecNumber evidence="7">1.6.5.-</ecNumber>
    </submittedName>
</protein>
<keyword evidence="4" id="KW-0274">FAD</keyword>
<comment type="similarity">
    <text evidence="2">Belongs to the NADH dehydrogenase family.</text>
</comment>
<evidence type="ECO:0000256" key="1">
    <source>
        <dbReference type="ARBA" id="ARBA00001974"/>
    </source>
</evidence>
<name>A0ABV9FW07_9NOCA</name>
<dbReference type="InterPro" id="IPR023753">
    <property type="entry name" value="FAD/NAD-binding_dom"/>
</dbReference>
<dbReference type="Proteomes" id="UP001595914">
    <property type="component" value="Unassembled WGS sequence"/>
</dbReference>
<dbReference type="Gene3D" id="3.50.50.100">
    <property type="match status" value="1"/>
</dbReference>
<keyword evidence="5 7" id="KW-0560">Oxidoreductase</keyword>
<sequence>MTASHGNRSSSHGTRSSEVSSRQVVVVGAGYAGVIAANRIQAARRPGVTVTVVNPRSEFVERVRLHQHATDGTGATHALSGILDPAVRLRIASVEEITDAAVVLDDGGSLDFDVLVYAVGSRSVRGVGAEHTHTVGDLEDANRLRSRLRELTAGSSVVVVGGGLTGVETSAEIAERFPGLTVRLVSSGPVAEGLSDRGRRGVTRTLARLGVEVHAGSRMLRAEPGRVVLADGTDLASDCTIWAGAFGVPDLARRSSLPVDDAGRLRTDENLVCLGHPNVIGVGDAVAPPARVAGHIRMSCQAAIPLGAHGADTALALLGGQAPRPLSMGFASQCISLGRRAGVVQLVHADDSPRSVALGGRTAAVVKELICRSARWGVGTRGSAVRWPVSGPTPAGQPQGTSA</sequence>
<comment type="caution">
    <text evidence="7">The sequence shown here is derived from an EMBL/GenBank/DDBJ whole genome shotgun (WGS) entry which is preliminary data.</text>
</comment>
<dbReference type="PANTHER" id="PTHR42913">
    <property type="entry name" value="APOPTOSIS-INDUCING FACTOR 1"/>
    <property type="match status" value="1"/>
</dbReference>
<dbReference type="PRINTS" id="PR00469">
    <property type="entry name" value="PNDRDTASEII"/>
</dbReference>
<dbReference type="EC" id="1.6.5.-" evidence="7"/>
<dbReference type="InterPro" id="IPR051169">
    <property type="entry name" value="NADH-Q_oxidoreductase"/>
</dbReference>
<dbReference type="InterPro" id="IPR036188">
    <property type="entry name" value="FAD/NAD-bd_sf"/>
</dbReference>
<keyword evidence="3" id="KW-0285">Flavoprotein</keyword>
<reference evidence="8" key="1">
    <citation type="journal article" date="2019" name="Int. J. Syst. Evol. Microbiol.">
        <title>The Global Catalogue of Microorganisms (GCM) 10K type strain sequencing project: providing services to taxonomists for standard genome sequencing and annotation.</title>
        <authorList>
            <consortium name="The Broad Institute Genomics Platform"/>
            <consortium name="The Broad Institute Genome Sequencing Center for Infectious Disease"/>
            <person name="Wu L."/>
            <person name="Ma J."/>
        </authorList>
    </citation>
    <scope>NUCLEOTIDE SEQUENCE [LARGE SCALE GENOMIC DNA]</scope>
    <source>
        <strain evidence="8">CCUG 54520</strain>
    </source>
</reference>
<comment type="cofactor">
    <cofactor evidence="1">
        <name>FAD</name>
        <dbReference type="ChEBI" id="CHEBI:57692"/>
    </cofactor>
</comment>
<dbReference type="PRINTS" id="PR00368">
    <property type="entry name" value="FADPNR"/>
</dbReference>